<evidence type="ECO:0000256" key="1">
    <source>
        <dbReference type="SAM" id="Phobius"/>
    </source>
</evidence>
<evidence type="ECO:0000313" key="2">
    <source>
        <dbReference type="EMBL" id="JAD23908.1"/>
    </source>
</evidence>
<keyword evidence="1" id="KW-0472">Membrane</keyword>
<name>A0A0A8YE67_ARUDO</name>
<keyword evidence="1" id="KW-1133">Transmembrane helix</keyword>
<proteinExistence type="predicted"/>
<protein>
    <submittedName>
        <fullName evidence="2">Uncharacterized protein</fullName>
    </submittedName>
</protein>
<reference evidence="2" key="1">
    <citation type="submission" date="2014-09" db="EMBL/GenBank/DDBJ databases">
        <authorList>
            <person name="Magalhaes I.L.F."/>
            <person name="Oliveira U."/>
            <person name="Santos F.R."/>
            <person name="Vidigal T.H.D.A."/>
            <person name="Brescovit A.D."/>
            <person name="Santos A.J."/>
        </authorList>
    </citation>
    <scope>NUCLEOTIDE SEQUENCE</scope>
    <source>
        <tissue evidence="2">Shoot tissue taken approximately 20 cm above the soil surface</tissue>
    </source>
</reference>
<organism evidence="2">
    <name type="scientific">Arundo donax</name>
    <name type="common">Giant reed</name>
    <name type="synonym">Donax arundinaceus</name>
    <dbReference type="NCBI Taxonomy" id="35708"/>
    <lineage>
        <taxon>Eukaryota</taxon>
        <taxon>Viridiplantae</taxon>
        <taxon>Streptophyta</taxon>
        <taxon>Embryophyta</taxon>
        <taxon>Tracheophyta</taxon>
        <taxon>Spermatophyta</taxon>
        <taxon>Magnoliopsida</taxon>
        <taxon>Liliopsida</taxon>
        <taxon>Poales</taxon>
        <taxon>Poaceae</taxon>
        <taxon>PACMAD clade</taxon>
        <taxon>Arundinoideae</taxon>
        <taxon>Arundineae</taxon>
        <taxon>Arundo</taxon>
    </lineage>
</organism>
<feature type="transmembrane region" description="Helical" evidence="1">
    <location>
        <begin position="16"/>
        <end position="35"/>
    </location>
</feature>
<dbReference type="EMBL" id="GBRH01273987">
    <property type="protein sequence ID" value="JAD23908.1"/>
    <property type="molecule type" value="Transcribed_RNA"/>
</dbReference>
<accession>A0A0A8YE67</accession>
<dbReference type="AlphaFoldDB" id="A0A0A8YE67"/>
<keyword evidence="1" id="KW-0812">Transmembrane</keyword>
<reference evidence="2" key="2">
    <citation type="journal article" date="2015" name="Data Brief">
        <title>Shoot transcriptome of the giant reed, Arundo donax.</title>
        <authorList>
            <person name="Barrero R.A."/>
            <person name="Guerrero F.D."/>
            <person name="Moolhuijzen P."/>
            <person name="Goolsby J.A."/>
            <person name="Tidwell J."/>
            <person name="Bellgard S.E."/>
            <person name="Bellgard M.I."/>
        </authorList>
    </citation>
    <scope>NUCLEOTIDE SEQUENCE</scope>
    <source>
        <tissue evidence="2">Shoot tissue taken approximately 20 cm above the soil surface</tissue>
    </source>
</reference>
<sequence length="36" mass="4186">MPVLVLNMLSLRQNRLNGYLIVLLLLACFVDHDFIQ</sequence>